<dbReference type="InterPro" id="IPR023213">
    <property type="entry name" value="CAT-like_dom_sf"/>
</dbReference>
<dbReference type="SUPFAM" id="SSF52777">
    <property type="entry name" value="CoA-dependent acyltransferases"/>
    <property type="match status" value="1"/>
</dbReference>
<dbReference type="InterPro" id="IPR000873">
    <property type="entry name" value="AMP-dep_synth/lig_dom"/>
</dbReference>
<evidence type="ECO:0000256" key="2">
    <source>
        <dbReference type="ARBA" id="ARBA00006432"/>
    </source>
</evidence>
<dbReference type="SUPFAM" id="SSF47336">
    <property type="entry name" value="ACP-like"/>
    <property type="match status" value="1"/>
</dbReference>
<dbReference type="CDD" id="cd19531">
    <property type="entry name" value="LCL_NRPS-like"/>
    <property type="match status" value="1"/>
</dbReference>
<dbReference type="Gene3D" id="3.40.50.980">
    <property type="match status" value="2"/>
</dbReference>
<dbReference type="InterPro" id="IPR010071">
    <property type="entry name" value="AA_adenyl_dom"/>
</dbReference>
<dbReference type="AlphaFoldDB" id="A0A6J4L5A6"/>
<dbReference type="InterPro" id="IPR025110">
    <property type="entry name" value="AMP-bd_C"/>
</dbReference>
<dbReference type="Gene3D" id="3.30.559.10">
    <property type="entry name" value="Chloramphenicol acetyltransferase-like domain"/>
    <property type="match status" value="1"/>
</dbReference>
<dbReference type="FunFam" id="1.10.1200.10:FF:000005">
    <property type="entry name" value="Nonribosomal peptide synthetase 1"/>
    <property type="match status" value="1"/>
</dbReference>
<gene>
    <name evidence="6" type="ORF">AVDCRST_MAG89-1717</name>
</gene>
<sequence>MQNLSTAELPARPEATTPTQNAAEYWQTALSGAPGLLELPTDHARPARQEHAGASVGVELDEELSAGLDALSRRHGATLRMTLLGAWAVVLSRLSGQADVVIGTPAAGSERQADGPVGFAANPLAIRVDLSGSPTVAELLARVKERVLGAQHHQDIPFEQVVELVQPTRSPAHTPLFQVTFAWSASQDGPELSAPMLGSSSQATAEFDLSLALSEQGGRIVGSLTYATALFEQATVERWVGYLRTVLRAMAADDAQAVDRLELLPADERRLVLEEWNRTEAEYPRDTCVHELFEAQVERAPGAPAVVFGEQALGYAELNRRANRLAHHLRALGVGPDARVAICVDRGVEMMVGLLAIMKAGGAYVPIDPAYPAERLGFMLADSAPVVLLTQGSLAGLFDGADVRVIDLAADAGTWAAQPETNPGRRSIGLTPDHLAYVIYTSGSTGTPKGVMVEHRSLANLVAWHCAAFGVRAGDRSSSVAGFGFDATTWEVWPPLCAGAALMLPATRDPQALLEWWEEQALDVSFLPTPLAEVAFARGRASEGLRTLLIGGDRLRSIPDQALPFTLVNNYGPTETTVVATSGEIGASARVHIGRPIANTRVYLLDRAGQPVPAGVAGEMYIGGAGVARGYQRRPGLTAERFVPDPFAAAAGARMYRTGDLARWRVESAEVRECVSAEVDPAVMDSRTDALTHSRTAVLEYLGRLDAQVKVRGFRIELGEIEAGLRSHQAVRDAVVVAREDAPGETRLVAYVVGDAPDAQALRAHLSERLPEYMVPAAYVRLQAFPVTTNGKVDRKALPAPEADAFAARGYEAPDGETEEALAAIWADLLRLERVGRHDDFFQLGGNSLLATRLVFRIRREMDVELSVSDVFEKPELSHLARHVLDAQLAQFDPDQIEELLALARAADVG</sequence>
<evidence type="ECO:0000256" key="4">
    <source>
        <dbReference type="ARBA" id="ARBA00022553"/>
    </source>
</evidence>
<dbReference type="InterPro" id="IPR020845">
    <property type="entry name" value="AMP-binding_CS"/>
</dbReference>
<dbReference type="FunFam" id="3.40.50.980:FF:000001">
    <property type="entry name" value="Non-ribosomal peptide synthetase"/>
    <property type="match status" value="1"/>
</dbReference>
<organism evidence="6">
    <name type="scientific">uncultured Gemmatimonadota bacterium</name>
    <dbReference type="NCBI Taxonomy" id="203437"/>
    <lineage>
        <taxon>Bacteria</taxon>
        <taxon>Pseudomonadati</taxon>
        <taxon>Gemmatimonadota</taxon>
        <taxon>environmental samples</taxon>
    </lineage>
</organism>
<dbReference type="GO" id="GO:0047527">
    <property type="term" value="F:2,3-dihydroxybenzoate-serine ligase activity"/>
    <property type="evidence" value="ECO:0007669"/>
    <property type="project" value="TreeGrafter"/>
</dbReference>
<dbReference type="NCBIfam" id="TIGR01733">
    <property type="entry name" value="AA-adenyl-dom"/>
    <property type="match status" value="1"/>
</dbReference>
<proteinExistence type="inferred from homology"/>
<dbReference type="Gene3D" id="3.30.559.30">
    <property type="entry name" value="Nonribosomal peptide synthetase, condensation domain"/>
    <property type="match status" value="1"/>
</dbReference>
<dbReference type="InterPro" id="IPR006162">
    <property type="entry name" value="Ppantetheine_attach_site"/>
</dbReference>
<dbReference type="FunFam" id="2.30.38.10:FF:000001">
    <property type="entry name" value="Non-ribosomal peptide synthetase PvdI"/>
    <property type="match status" value="1"/>
</dbReference>
<dbReference type="PRINTS" id="PR00154">
    <property type="entry name" value="AMPBINDING"/>
</dbReference>
<dbReference type="PROSITE" id="PS00012">
    <property type="entry name" value="PHOSPHOPANTETHEINE"/>
    <property type="match status" value="1"/>
</dbReference>
<keyword evidence="4" id="KW-0597">Phosphoprotein</keyword>
<dbReference type="SUPFAM" id="SSF56801">
    <property type="entry name" value="Acetyl-CoA synthetase-like"/>
    <property type="match status" value="1"/>
</dbReference>
<dbReference type="Pfam" id="PF00668">
    <property type="entry name" value="Condensation"/>
    <property type="match status" value="1"/>
</dbReference>
<dbReference type="Gene3D" id="1.10.1200.10">
    <property type="entry name" value="ACP-like"/>
    <property type="match status" value="1"/>
</dbReference>
<dbReference type="PROSITE" id="PS00455">
    <property type="entry name" value="AMP_BINDING"/>
    <property type="match status" value="1"/>
</dbReference>
<name>A0A6J4L5A6_9BACT</name>
<dbReference type="PANTHER" id="PTHR45527">
    <property type="entry name" value="NONRIBOSOMAL PEPTIDE SYNTHETASE"/>
    <property type="match status" value="1"/>
</dbReference>
<dbReference type="GO" id="GO:0009366">
    <property type="term" value="C:enterobactin synthetase complex"/>
    <property type="evidence" value="ECO:0007669"/>
    <property type="project" value="TreeGrafter"/>
</dbReference>
<dbReference type="Pfam" id="PF00501">
    <property type="entry name" value="AMP-binding"/>
    <property type="match status" value="1"/>
</dbReference>
<dbReference type="PROSITE" id="PS50075">
    <property type="entry name" value="CARRIER"/>
    <property type="match status" value="1"/>
</dbReference>
<dbReference type="EMBL" id="CADCTV010000367">
    <property type="protein sequence ID" value="CAA9322543.1"/>
    <property type="molecule type" value="Genomic_DNA"/>
</dbReference>
<dbReference type="CDD" id="cd17651">
    <property type="entry name" value="A_NRPS_VisG_like"/>
    <property type="match status" value="1"/>
</dbReference>
<dbReference type="Pfam" id="PF00550">
    <property type="entry name" value="PP-binding"/>
    <property type="match status" value="1"/>
</dbReference>
<dbReference type="InterPro" id="IPR020459">
    <property type="entry name" value="AMP-binding"/>
</dbReference>
<dbReference type="Gene3D" id="2.30.38.10">
    <property type="entry name" value="Luciferase, Domain 3"/>
    <property type="match status" value="1"/>
</dbReference>
<dbReference type="GO" id="GO:0009239">
    <property type="term" value="P:enterobactin biosynthetic process"/>
    <property type="evidence" value="ECO:0007669"/>
    <property type="project" value="TreeGrafter"/>
</dbReference>
<keyword evidence="3" id="KW-0596">Phosphopantetheine</keyword>
<dbReference type="GO" id="GO:0005829">
    <property type="term" value="C:cytosol"/>
    <property type="evidence" value="ECO:0007669"/>
    <property type="project" value="TreeGrafter"/>
</dbReference>
<dbReference type="GO" id="GO:0031177">
    <property type="term" value="F:phosphopantetheine binding"/>
    <property type="evidence" value="ECO:0007669"/>
    <property type="project" value="InterPro"/>
</dbReference>
<dbReference type="InterPro" id="IPR001242">
    <property type="entry name" value="Condensation_dom"/>
</dbReference>
<evidence type="ECO:0000256" key="3">
    <source>
        <dbReference type="ARBA" id="ARBA00022450"/>
    </source>
</evidence>
<dbReference type="SMART" id="SM00823">
    <property type="entry name" value="PKS_PP"/>
    <property type="match status" value="1"/>
</dbReference>
<dbReference type="Pfam" id="PF13193">
    <property type="entry name" value="AMP-binding_C"/>
    <property type="match status" value="1"/>
</dbReference>
<dbReference type="InterPro" id="IPR020806">
    <property type="entry name" value="PKS_PP-bd"/>
</dbReference>
<comment type="similarity">
    <text evidence="2">Belongs to the ATP-dependent AMP-binding enzyme family.</text>
</comment>
<evidence type="ECO:0000313" key="6">
    <source>
        <dbReference type="EMBL" id="CAA9322543.1"/>
    </source>
</evidence>
<dbReference type="InterPro" id="IPR009081">
    <property type="entry name" value="PP-bd_ACP"/>
</dbReference>
<dbReference type="Gene3D" id="3.30.300.30">
    <property type="match status" value="1"/>
</dbReference>
<dbReference type="GO" id="GO:0043041">
    <property type="term" value="P:amino acid activation for nonribosomal peptide biosynthetic process"/>
    <property type="evidence" value="ECO:0007669"/>
    <property type="project" value="TreeGrafter"/>
</dbReference>
<dbReference type="FunFam" id="3.30.300.30:FF:000010">
    <property type="entry name" value="Enterobactin synthetase component F"/>
    <property type="match status" value="1"/>
</dbReference>
<evidence type="ECO:0000256" key="1">
    <source>
        <dbReference type="ARBA" id="ARBA00001957"/>
    </source>
</evidence>
<accession>A0A6J4L5A6</accession>
<dbReference type="InterPro" id="IPR045851">
    <property type="entry name" value="AMP-bd_C_sf"/>
</dbReference>
<evidence type="ECO:0000259" key="5">
    <source>
        <dbReference type="PROSITE" id="PS50075"/>
    </source>
</evidence>
<protein>
    <submittedName>
        <fullName evidence="6">Polyketide synthase modules and related proteins</fullName>
    </submittedName>
</protein>
<reference evidence="6" key="1">
    <citation type="submission" date="2020-02" db="EMBL/GenBank/DDBJ databases">
        <authorList>
            <person name="Meier V. D."/>
        </authorList>
    </citation>
    <scope>NUCLEOTIDE SEQUENCE</scope>
    <source>
        <strain evidence="6">AVDCRST_MAG89</strain>
    </source>
</reference>
<dbReference type="InterPro" id="IPR036736">
    <property type="entry name" value="ACP-like_sf"/>
</dbReference>
<feature type="domain" description="Carrier" evidence="5">
    <location>
        <begin position="813"/>
        <end position="888"/>
    </location>
</feature>
<dbReference type="PANTHER" id="PTHR45527:SF1">
    <property type="entry name" value="FATTY ACID SYNTHASE"/>
    <property type="match status" value="1"/>
</dbReference>
<comment type="cofactor">
    <cofactor evidence="1">
        <name>pantetheine 4'-phosphate</name>
        <dbReference type="ChEBI" id="CHEBI:47942"/>
    </cofactor>
</comment>